<protein>
    <recommendedName>
        <fullName evidence="4">Secreted protein</fullName>
    </recommendedName>
</protein>
<evidence type="ECO:0000313" key="2">
    <source>
        <dbReference type="EMBL" id="KAB8212600.1"/>
    </source>
</evidence>
<evidence type="ECO:0008006" key="4">
    <source>
        <dbReference type="Google" id="ProtNLM"/>
    </source>
</evidence>
<name>A0A5N6E823_9EURO</name>
<gene>
    <name evidence="2" type="ORF">BDV33DRAFT_211233</name>
</gene>
<evidence type="ECO:0000313" key="3">
    <source>
        <dbReference type="Proteomes" id="UP000326799"/>
    </source>
</evidence>
<feature type="chain" id="PRO_5024806303" description="Secreted protein" evidence="1">
    <location>
        <begin position="20"/>
        <end position="70"/>
    </location>
</feature>
<dbReference type="AlphaFoldDB" id="A0A5N6E823"/>
<dbReference type="Proteomes" id="UP000326799">
    <property type="component" value="Unassembled WGS sequence"/>
</dbReference>
<sequence length="70" mass="8005">MKVSYFWQLFILRLGCSVARFEEAMARFNSRYASTNGHRPTSRGTLNQGFLKFTSFDPKYGSQNFGIAAQ</sequence>
<proteinExistence type="predicted"/>
<evidence type="ECO:0000256" key="1">
    <source>
        <dbReference type="SAM" id="SignalP"/>
    </source>
</evidence>
<feature type="signal peptide" evidence="1">
    <location>
        <begin position="1"/>
        <end position="19"/>
    </location>
</feature>
<accession>A0A5N6E823</accession>
<dbReference type="EMBL" id="ML734256">
    <property type="protein sequence ID" value="KAB8212600.1"/>
    <property type="molecule type" value="Genomic_DNA"/>
</dbReference>
<reference evidence="2 3" key="1">
    <citation type="submission" date="2019-04" db="EMBL/GenBank/DDBJ databases">
        <title>Fungal friends and foes A comparative genomics study of 23 Aspergillus species from section Flavi.</title>
        <authorList>
            <consortium name="DOE Joint Genome Institute"/>
            <person name="Kjaerbolling I."/>
            <person name="Vesth T.C."/>
            <person name="Frisvad J.C."/>
            <person name="Nybo J.L."/>
            <person name="Theobald S."/>
            <person name="Kildgaard S."/>
            <person name="Petersen T.I."/>
            <person name="Kuo A."/>
            <person name="Sato A."/>
            <person name="Lyhne E.K."/>
            <person name="Kogle M.E."/>
            <person name="Wiebenga A."/>
            <person name="Kun R.S."/>
            <person name="Lubbers R.J."/>
            <person name="Makela M.R."/>
            <person name="Barry K."/>
            <person name="Chovatia M."/>
            <person name="Clum A."/>
            <person name="Daum C."/>
            <person name="Haridas S."/>
            <person name="He G."/>
            <person name="LaButti K."/>
            <person name="Lipzen A."/>
            <person name="Mondo S."/>
            <person name="Pangilinan J."/>
            <person name="Riley R."/>
            <person name="Salamov A."/>
            <person name="Simmons B.A."/>
            <person name="Magnuson J.K."/>
            <person name="Henrissat B."/>
            <person name="Mortensen U.H."/>
            <person name="Larsen T.O."/>
            <person name="De vries R.P."/>
            <person name="Grigoriev I.V."/>
            <person name="Machida M."/>
            <person name="Baker S.E."/>
            <person name="Andersen M.R."/>
        </authorList>
    </citation>
    <scope>NUCLEOTIDE SEQUENCE [LARGE SCALE GENOMIC DNA]</scope>
    <source>
        <strain evidence="2 3">CBS 126849</strain>
    </source>
</reference>
<keyword evidence="1" id="KW-0732">Signal</keyword>
<keyword evidence="3" id="KW-1185">Reference proteome</keyword>
<organism evidence="2 3">
    <name type="scientific">Aspergillus novoparasiticus</name>
    <dbReference type="NCBI Taxonomy" id="986946"/>
    <lineage>
        <taxon>Eukaryota</taxon>
        <taxon>Fungi</taxon>
        <taxon>Dikarya</taxon>
        <taxon>Ascomycota</taxon>
        <taxon>Pezizomycotina</taxon>
        <taxon>Eurotiomycetes</taxon>
        <taxon>Eurotiomycetidae</taxon>
        <taxon>Eurotiales</taxon>
        <taxon>Aspergillaceae</taxon>
        <taxon>Aspergillus</taxon>
        <taxon>Aspergillus subgen. Circumdati</taxon>
    </lineage>
</organism>